<dbReference type="Proteomes" id="UP000694680">
    <property type="component" value="Chromosome 9"/>
</dbReference>
<protein>
    <submittedName>
        <fullName evidence="3">Uncharacterized protein</fullName>
    </submittedName>
</protein>
<keyword evidence="2" id="KW-0472">Membrane</keyword>
<evidence type="ECO:0000256" key="1">
    <source>
        <dbReference type="SAM" id="MobiDB-lite"/>
    </source>
</evidence>
<organism evidence="3 4">
    <name type="scientific">Gouania willdenowi</name>
    <name type="common">Blunt-snouted clingfish</name>
    <name type="synonym">Lepadogaster willdenowi</name>
    <dbReference type="NCBI Taxonomy" id="441366"/>
    <lineage>
        <taxon>Eukaryota</taxon>
        <taxon>Metazoa</taxon>
        <taxon>Chordata</taxon>
        <taxon>Craniata</taxon>
        <taxon>Vertebrata</taxon>
        <taxon>Euteleostomi</taxon>
        <taxon>Actinopterygii</taxon>
        <taxon>Neopterygii</taxon>
        <taxon>Teleostei</taxon>
        <taxon>Neoteleostei</taxon>
        <taxon>Acanthomorphata</taxon>
        <taxon>Ovalentaria</taxon>
        <taxon>Blenniimorphae</taxon>
        <taxon>Blenniiformes</taxon>
        <taxon>Gobiesocoidei</taxon>
        <taxon>Gobiesocidae</taxon>
        <taxon>Gobiesocinae</taxon>
        <taxon>Gouania</taxon>
    </lineage>
</organism>
<feature type="region of interest" description="Disordered" evidence="1">
    <location>
        <begin position="56"/>
        <end position="78"/>
    </location>
</feature>
<reference evidence="3" key="2">
    <citation type="submission" date="2025-08" db="UniProtKB">
        <authorList>
            <consortium name="Ensembl"/>
        </authorList>
    </citation>
    <scope>IDENTIFICATION</scope>
</reference>
<evidence type="ECO:0000256" key="2">
    <source>
        <dbReference type="SAM" id="Phobius"/>
    </source>
</evidence>
<reference evidence="3" key="1">
    <citation type="submission" date="2020-06" db="EMBL/GenBank/DDBJ databases">
        <authorList>
            <consortium name="Wellcome Sanger Institute Data Sharing"/>
        </authorList>
    </citation>
    <scope>NUCLEOTIDE SEQUENCE [LARGE SCALE GENOMIC DNA]</scope>
</reference>
<keyword evidence="2" id="KW-0812">Transmembrane</keyword>
<dbReference type="AlphaFoldDB" id="A0A8C5HG97"/>
<reference evidence="3" key="3">
    <citation type="submission" date="2025-09" db="UniProtKB">
        <authorList>
            <consortium name="Ensembl"/>
        </authorList>
    </citation>
    <scope>IDENTIFICATION</scope>
</reference>
<evidence type="ECO:0000313" key="3">
    <source>
        <dbReference type="Ensembl" id="ENSGWIP00000044335.1"/>
    </source>
</evidence>
<name>A0A8C5HG97_GOUWI</name>
<evidence type="ECO:0000313" key="4">
    <source>
        <dbReference type="Proteomes" id="UP000694680"/>
    </source>
</evidence>
<proteinExistence type="predicted"/>
<dbReference type="Ensembl" id="ENSGWIT00000048069.1">
    <property type="protein sequence ID" value="ENSGWIP00000044335.1"/>
    <property type="gene ID" value="ENSGWIG00000022083.1"/>
</dbReference>
<sequence length="78" mass="8524">GAFLLFFPFSISTATNKITILYITCFFFFIGLFCINPLILGFAAFATSQNSMKSTDGFLSASHDRTHSHVLGPTPGVR</sequence>
<accession>A0A8C5HG97</accession>
<keyword evidence="4" id="KW-1185">Reference proteome</keyword>
<keyword evidence="2" id="KW-1133">Transmembrane helix</keyword>
<feature type="transmembrane region" description="Helical" evidence="2">
    <location>
        <begin position="20"/>
        <end position="45"/>
    </location>
</feature>